<dbReference type="PANTHER" id="PTHR45672:SF3">
    <property type="entry name" value="THIOREDOXIN DOMAIN-CONTAINING PROTEIN 5"/>
    <property type="match status" value="1"/>
</dbReference>
<evidence type="ECO:0000313" key="6">
    <source>
        <dbReference type="Proteomes" id="UP000623467"/>
    </source>
</evidence>
<dbReference type="InterPro" id="IPR051063">
    <property type="entry name" value="PDI"/>
</dbReference>
<feature type="domain" description="Thioredoxin" evidence="4">
    <location>
        <begin position="25"/>
        <end position="147"/>
    </location>
</feature>
<keyword evidence="6" id="KW-1185">Reference proteome</keyword>
<keyword evidence="2 3" id="KW-0732">Signal</keyword>
<protein>
    <submittedName>
        <fullName evidence="5">Protein disulfide isomerase</fullName>
    </submittedName>
</protein>
<feature type="domain" description="Thioredoxin" evidence="4">
    <location>
        <begin position="156"/>
        <end position="275"/>
    </location>
</feature>
<name>A0A8H6XMD3_9AGAR</name>
<comment type="similarity">
    <text evidence="1">Belongs to the protein disulfide isomerase family.</text>
</comment>
<evidence type="ECO:0000256" key="3">
    <source>
        <dbReference type="SAM" id="SignalP"/>
    </source>
</evidence>
<evidence type="ECO:0000313" key="5">
    <source>
        <dbReference type="EMBL" id="KAF7344358.1"/>
    </source>
</evidence>
<sequence length="571" mass="62089">MLVGLHRLPASLLLTSLSLISLISLVLASTVPQTETAISDSKRPLTLHDYHSGALTKGVWFIQFFSPYCGHCRQFAPTWEKLVEHSEVPTGVQFARVDCSVDGDLCDALGVTGYPQMKLYSDGVIVDKYQGSRDLDLLVKYLALHVSTTETPSLSVPAGSNSPGTDVVKSPLTGDTFHPTIAKGPWLVLYSTPWCGHCKRFAPTWEKLVAHQSALSTGVQLARVDCVESQDLCIAQNIRGYPTLNLYRDGDLVDAYYGRRDFDTLTKYLADATLAPTPPRILNPDGKVAVLTPSSFFFTIAQGPAFVSFIPQHCHSSDRCQLEVWRALATAMRGSTTIAEVNCGGIDDLGFCNAHGITLGAATEPTLIYFSRDDSPGVEYTGPRKLMQLKAFIKVGGIYPPPAMEFKQDTWDIMEAQPITVMASPVTDTVDSVADRIHKIARQWYSLRPAERPRTVQFAWENPWGDDGDSTAAAAAGGYWGDSLHRRPRGRKPWIWENIHHGGARRGRDGASAAQADSGEHLLCVGGRGGVTSALVVRAGGGEGTRLPQPRAADYAGIISTLPTRTSPHTR</sequence>
<dbReference type="PROSITE" id="PS51352">
    <property type="entry name" value="THIOREDOXIN_2"/>
    <property type="match status" value="2"/>
</dbReference>
<dbReference type="InterPro" id="IPR036249">
    <property type="entry name" value="Thioredoxin-like_sf"/>
</dbReference>
<feature type="chain" id="PRO_5034535539" evidence="3">
    <location>
        <begin position="29"/>
        <end position="571"/>
    </location>
</feature>
<dbReference type="OrthoDB" id="72053at2759"/>
<feature type="signal peptide" evidence="3">
    <location>
        <begin position="1"/>
        <end position="28"/>
    </location>
</feature>
<dbReference type="PANTHER" id="PTHR45672">
    <property type="entry name" value="PROTEIN DISULFIDE-ISOMERASE C17H9.14C-RELATED"/>
    <property type="match status" value="1"/>
</dbReference>
<dbReference type="GO" id="GO:0006457">
    <property type="term" value="P:protein folding"/>
    <property type="evidence" value="ECO:0007669"/>
    <property type="project" value="TreeGrafter"/>
</dbReference>
<organism evidence="5 6">
    <name type="scientific">Mycena sanguinolenta</name>
    <dbReference type="NCBI Taxonomy" id="230812"/>
    <lineage>
        <taxon>Eukaryota</taxon>
        <taxon>Fungi</taxon>
        <taxon>Dikarya</taxon>
        <taxon>Basidiomycota</taxon>
        <taxon>Agaricomycotina</taxon>
        <taxon>Agaricomycetes</taxon>
        <taxon>Agaricomycetidae</taxon>
        <taxon>Agaricales</taxon>
        <taxon>Marasmiineae</taxon>
        <taxon>Mycenaceae</taxon>
        <taxon>Mycena</taxon>
    </lineage>
</organism>
<dbReference type="GO" id="GO:0005783">
    <property type="term" value="C:endoplasmic reticulum"/>
    <property type="evidence" value="ECO:0007669"/>
    <property type="project" value="TreeGrafter"/>
</dbReference>
<reference evidence="5" key="1">
    <citation type="submission" date="2020-05" db="EMBL/GenBank/DDBJ databases">
        <title>Mycena genomes resolve the evolution of fungal bioluminescence.</title>
        <authorList>
            <person name="Tsai I.J."/>
        </authorList>
    </citation>
    <scope>NUCLEOTIDE SEQUENCE</scope>
    <source>
        <strain evidence="5">160909Yilan</strain>
    </source>
</reference>
<evidence type="ECO:0000256" key="1">
    <source>
        <dbReference type="ARBA" id="ARBA00006347"/>
    </source>
</evidence>
<comment type="caution">
    <text evidence="5">The sequence shown here is derived from an EMBL/GenBank/DDBJ whole genome shotgun (WGS) entry which is preliminary data.</text>
</comment>
<dbReference type="Proteomes" id="UP000623467">
    <property type="component" value="Unassembled WGS sequence"/>
</dbReference>
<evidence type="ECO:0000256" key="2">
    <source>
        <dbReference type="ARBA" id="ARBA00022729"/>
    </source>
</evidence>
<dbReference type="EMBL" id="JACAZH010000021">
    <property type="protein sequence ID" value="KAF7344358.1"/>
    <property type="molecule type" value="Genomic_DNA"/>
</dbReference>
<dbReference type="AlphaFoldDB" id="A0A8H6XMD3"/>
<dbReference type="InterPro" id="IPR017937">
    <property type="entry name" value="Thioredoxin_CS"/>
</dbReference>
<dbReference type="GO" id="GO:0003756">
    <property type="term" value="F:protein disulfide isomerase activity"/>
    <property type="evidence" value="ECO:0007669"/>
    <property type="project" value="TreeGrafter"/>
</dbReference>
<accession>A0A8H6XMD3</accession>
<dbReference type="SUPFAM" id="SSF52833">
    <property type="entry name" value="Thioredoxin-like"/>
    <property type="match status" value="3"/>
</dbReference>
<gene>
    <name evidence="5" type="ORF">MSAN_01916800</name>
</gene>
<dbReference type="InterPro" id="IPR013766">
    <property type="entry name" value="Thioredoxin_domain"/>
</dbReference>
<proteinExistence type="inferred from homology"/>
<dbReference type="Gene3D" id="3.40.30.10">
    <property type="entry name" value="Glutaredoxin"/>
    <property type="match status" value="3"/>
</dbReference>
<dbReference type="PROSITE" id="PS00194">
    <property type="entry name" value="THIOREDOXIN_1"/>
    <property type="match status" value="2"/>
</dbReference>
<dbReference type="Pfam" id="PF00085">
    <property type="entry name" value="Thioredoxin"/>
    <property type="match status" value="2"/>
</dbReference>
<evidence type="ECO:0000259" key="4">
    <source>
        <dbReference type="PROSITE" id="PS51352"/>
    </source>
</evidence>
<keyword evidence="5" id="KW-0413">Isomerase</keyword>